<comment type="caution">
    <text evidence="2">The sequence shown here is derived from an EMBL/GenBank/DDBJ whole genome shotgun (WGS) entry which is preliminary data.</text>
</comment>
<dbReference type="Proteomes" id="UP000274822">
    <property type="component" value="Unassembled WGS sequence"/>
</dbReference>
<gene>
    <name evidence="2" type="ORF">BC938DRAFT_478797</name>
</gene>
<feature type="region of interest" description="Disordered" evidence="1">
    <location>
        <begin position="1"/>
        <end position="21"/>
    </location>
</feature>
<dbReference type="AlphaFoldDB" id="A0A433QM85"/>
<dbReference type="EMBL" id="RBNJ01003460">
    <property type="protein sequence ID" value="RUS30892.1"/>
    <property type="molecule type" value="Genomic_DNA"/>
</dbReference>
<organism evidence="2 3">
    <name type="scientific">Jimgerdemannia flammicorona</name>
    <dbReference type="NCBI Taxonomy" id="994334"/>
    <lineage>
        <taxon>Eukaryota</taxon>
        <taxon>Fungi</taxon>
        <taxon>Fungi incertae sedis</taxon>
        <taxon>Mucoromycota</taxon>
        <taxon>Mucoromycotina</taxon>
        <taxon>Endogonomycetes</taxon>
        <taxon>Endogonales</taxon>
        <taxon>Endogonaceae</taxon>
        <taxon>Jimgerdemannia</taxon>
    </lineage>
</organism>
<accession>A0A433QM85</accession>
<evidence type="ECO:0000256" key="1">
    <source>
        <dbReference type="SAM" id="MobiDB-lite"/>
    </source>
</evidence>
<reference evidence="2 3" key="1">
    <citation type="journal article" date="2018" name="New Phytol.">
        <title>Phylogenomics of Endogonaceae and evolution of mycorrhizas within Mucoromycota.</title>
        <authorList>
            <person name="Chang Y."/>
            <person name="Desiro A."/>
            <person name="Na H."/>
            <person name="Sandor L."/>
            <person name="Lipzen A."/>
            <person name="Clum A."/>
            <person name="Barry K."/>
            <person name="Grigoriev I.V."/>
            <person name="Martin F.M."/>
            <person name="Stajich J.E."/>
            <person name="Smith M.E."/>
            <person name="Bonito G."/>
            <person name="Spatafora J.W."/>
        </authorList>
    </citation>
    <scope>NUCLEOTIDE SEQUENCE [LARGE SCALE GENOMIC DNA]</scope>
    <source>
        <strain evidence="2 3">AD002</strain>
    </source>
</reference>
<keyword evidence="3" id="KW-1185">Reference proteome</keyword>
<evidence type="ECO:0000313" key="3">
    <source>
        <dbReference type="Proteomes" id="UP000274822"/>
    </source>
</evidence>
<sequence>MVRKTPKGKASCASNSIAHRKTMTLSKGHTEGFQLSPNNQSLHLEPPSIPYTSVILLSSASPSTDTSCLSSDRPSTLSSFPSNYLDTRQIKYGRTSWV</sequence>
<evidence type="ECO:0000313" key="2">
    <source>
        <dbReference type="EMBL" id="RUS30892.1"/>
    </source>
</evidence>
<name>A0A433QM85_9FUNG</name>
<feature type="compositionally biased region" description="Polar residues" evidence="1">
    <location>
        <begin position="12"/>
        <end position="21"/>
    </location>
</feature>
<protein>
    <submittedName>
        <fullName evidence="2">Uncharacterized protein</fullName>
    </submittedName>
</protein>
<proteinExistence type="predicted"/>